<comment type="caution">
    <text evidence="1">The sequence shown here is derived from an EMBL/GenBank/DDBJ whole genome shotgun (WGS) entry which is preliminary data.</text>
</comment>
<dbReference type="EMBL" id="BQNB010012229">
    <property type="protein sequence ID" value="GJT00868.1"/>
    <property type="molecule type" value="Genomic_DNA"/>
</dbReference>
<evidence type="ECO:0000313" key="1">
    <source>
        <dbReference type="EMBL" id="GJT00868.1"/>
    </source>
</evidence>
<reference evidence="1" key="1">
    <citation type="journal article" date="2022" name="Int. J. Mol. Sci.">
        <title>Draft Genome of Tanacetum Coccineum: Genomic Comparison of Closely Related Tanacetum-Family Plants.</title>
        <authorList>
            <person name="Yamashiro T."/>
            <person name="Shiraishi A."/>
            <person name="Nakayama K."/>
            <person name="Satake H."/>
        </authorList>
    </citation>
    <scope>NUCLEOTIDE SEQUENCE</scope>
</reference>
<dbReference type="Proteomes" id="UP001151760">
    <property type="component" value="Unassembled WGS sequence"/>
</dbReference>
<keyword evidence="2" id="KW-1185">Reference proteome</keyword>
<accession>A0ABQ5AI59</accession>
<protein>
    <submittedName>
        <fullName evidence="1">Uncharacterized protein</fullName>
    </submittedName>
</protein>
<gene>
    <name evidence="1" type="ORF">Tco_0822037</name>
</gene>
<name>A0ABQ5AI59_9ASTR</name>
<proteinExistence type="predicted"/>
<reference evidence="1" key="2">
    <citation type="submission" date="2022-01" db="EMBL/GenBank/DDBJ databases">
        <authorList>
            <person name="Yamashiro T."/>
            <person name="Shiraishi A."/>
            <person name="Satake H."/>
            <person name="Nakayama K."/>
        </authorList>
    </citation>
    <scope>NUCLEOTIDE SEQUENCE</scope>
</reference>
<evidence type="ECO:0000313" key="2">
    <source>
        <dbReference type="Proteomes" id="UP001151760"/>
    </source>
</evidence>
<dbReference type="Gene3D" id="3.20.20.80">
    <property type="entry name" value="Glycosidases"/>
    <property type="match status" value="1"/>
</dbReference>
<sequence length="167" mass="18912">MLLRFVVIDQGFTHRLGALLLFGNCTSGDPKSEPYIAAHNMILSHAAAVKHVHDQIGPNIRNPKLDMNCKVVCVNGSQQQISAVKSTEVILLKDCRGYDIAYGLAQVRMILPMVWHKYDYKIKEHGKRLQKQSNGFYTMIDARAVQKIKNKLNVKSPRVKIKEKKAK</sequence>
<organism evidence="1 2">
    <name type="scientific">Tanacetum coccineum</name>
    <dbReference type="NCBI Taxonomy" id="301880"/>
    <lineage>
        <taxon>Eukaryota</taxon>
        <taxon>Viridiplantae</taxon>
        <taxon>Streptophyta</taxon>
        <taxon>Embryophyta</taxon>
        <taxon>Tracheophyta</taxon>
        <taxon>Spermatophyta</taxon>
        <taxon>Magnoliopsida</taxon>
        <taxon>eudicotyledons</taxon>
        <taxon>Gunneridae</taxon>
        <taxon>Pentapetalae</taxon>
        <taxon>asterids</taxon>
        <taxon>campanulids</taxon>
        <taxon>Asterales</taxon>
        <taxon>Asteraceae</taxon>
        <taxon>Asteroideae</taxon>
        <taxon>Anthemideae</taxon>
        <taxon>Anthemidinae</taxon>
        <taxon>Tanacetum</taxon>
    </lineage>
</organism>